<comment type="subunit">
    <text evidence="7">Homodimer. Forms a stable heterotetrameric complex of 2 MoeB and 2 MoaD during adenylation of MoaD.</text>
</comment>
<dbReference type="GO" id="GO:0008146">
    <property type="term" value="F:sulfotransferase activity"/>
    <property type="evidence" value="ECO:0007669"/>
    <property type="project" value="TreeGrafter"/>
</dbReference>
<dbReference type="InterPro" id="IPR001763">
    <property type="entry name" value="Rhodanese-like_dom"/>
</dbReference>
<evidence type="ECO:0000256" key="12">
    <source>
        <dbReference type="ARBA" id="ARBA00078531"/>
    </source>
</evidence>
<dbReference type="RefSeq" id="WP_128798782.1">
    <property type="nucleotide sequence ID" value="NZ_CP034669.1"/>
</dbReference>
<dbReference type="Pfam" id="PF00899">
    <property type="entry name" value="ThiF"/>
    <property type="match status" value="1"/>
</dbReference>
<dbReference type="Gene3D" id="3.40.250.10">
    <property type="entry name" value="Rhodanese-like domain"/>
    <property type="match status" value="1"/>
</dbReference>
<evidence type="ECO:0000256" key="4">
    <source>
        <dbReference type="ARBA" id="ARBA00022840"/>
    </source>
</evidence>
<evidence type="ECO:0000256" key="3">
    <source>
        <dbReference type="ARBA" id="ARBA00022741"/>
    </source>
</evidence>
<evidence type="ECO:0000256" key="1">
    <source>
        <dbReference type="ARBA" id="ARBA00009919"/>
    </source>
</evidence>
<feature type="domain" description="Rhodanese" evidence="13">
    <location>
        <begin position="30"/>
        <end position="119"/>
    </location>
</feature>
<dbReference type="EMBL" id="CP034669">
    <property type="protein sequence ID" value="QAT87428.1"/>
    <property type="molecule type" value="Genomic_DNA"/>
</dbReference>
<dbReference type="GO" id="GO:0004792">
    <property type="term" value="F:thiosulfate-cyanide sulfurtransferase activity"/>
    <property type="evidence" value="ECO:0007669"/>
    <property type="project" value="TreeGrafter"/>
</dbReference>
<dbReference type="SMART" id="SM00450">
    <property type="entry name" value="RHOD"/>
    <property type="match status" value="1"/>
</dbReference>
<dbReference type="Pfam" id="PF00581">
    <property type="entry name" value="Rhodanese"/>
    <property type="match status" value="1"/>
</dbReference>
<dbReference type="PANTHER" id="PTHR10953:SF102">
    <property type="entry name" value="ADENYLYLTRANSFERASE AND SULFURTRANSFERASE MOCS3"/>
    <property type="match status" value="1"/>
</dbReference>
<dbReference type="Gene3D" id="3.40.50.720">
    <property type="entry name" value="NAD(P)-binding Rossmann-like Domain"/>
    <property type="match status" value="1"/>
</dbReference>
<dbReference type="GO" id="GO:0061605">
    <property type="term" value="F:molybdopterin-synthase adenylyltransferase activity"/>
    <property type="evidence" value="ECO:0007669"/>
    <property type="project" value="UniProtKB-EC"/>
</dbReference>
<dbReference type="NCBIfam" id="NF006444">
    <property type="entry name" value="PRK08762.1"/>
    <property type="match status" value="1"/>
</dbReference>
<reference evidence="14 15" key="1">
    <citation type="submission" date="2018-12" db="EMBL/GenBank/DDBJ databases">
        <title>Complete Genome Sequence of the Corallopyronin A producing Myxobacterium Corallococcus coralloides B035.</title>
        <authorList>
            <person name="Bouhired S.M."/>
            <person name="Rupp O."/>
            <person name="Blom J."/>
            <person name="Schaeberle T.F."/>
            <person name="Kehraus S."/>
            <person name="Schiefer A."/>
            <person name="Pfarr K."/>
            <person name="Goesmann A."/>
            <person name="Hoerauf A."/>
            <person name="Koenig G.M."/>
        </authorList>
    </citation>
    <scope>NUCLEOTIDE SEQUENCE [LARGE SCALE GENOMIC DNA]</scope>
    <source>
        <strain evidence="14 15">B035</strain>
    </source>
</reference>
<comment type="catalytic activity">
    <reaction evidence="5">
        <text>[molybdopterin-synthase sulfur-carrier protein]-C-terminal Gly-Gly + ATP + H(+) = [molybdopterin-synthase sulfur-carrier protein]-C-terminal Gly-Gly-AMP + diphosphate</text>
        <dbReference type="Rhea" id="RHEA:43616"/>
        <dbReference type="Rhea" id="RHEA-COMP:12159"/>
        <dbReference type="Rhea" id="RHEA-COMP:12202"/>
        <dbReference type="ChEBI" id="CHEBI:15378"/>
        <dbReference type="ChEBI" id="CHEBI:30616"/>
        <dbReference type="ChEBI" id="CHEBI:33019"/>
        <dbReference type="ChEBI" id="CHEBI:90618"/>
        <dbReference type="ChEBI" id="CHEBI:90778"/>
        <dbReference type="EC" id="2.7.7.80"/>
    </reaction>
</comment>
<dbReference type="CDD" id="cd00158">
    <property type="entry name" value="RHOD"/>
    <property type="match status" value="1"/>
</dbReference>
<dbReference type="FunFam" id="3.40.50.720:FF:000033">
    <property type="entry name" value="Adenylyltransferase and sulfurtransferase MOCS3"/>
    <property type="match status" value="1"/>
</dbReference>
<dbReference type="PANTHER" id="PTHR10953">
    <property type="entry name" value="UBIQUITIN-ACTIVATING ENZYME E1"/>
    <property type="match status" value="1"/>
</dbReference>
<dbReference type="CDD" id="cd00757">
    <property type="entry name" value="ThiF_MoeB_HesA_family"/>
    <property type="match status" value="1"/>
</dbReference>
<name>A0A410S015_CORCK</name>
<dbReference type="PROSITE" id="PS50206">
    <property type="entry name" value="RHODANESE_3"/>
    <property type="match status" value="1"/>
</dbReference>
<dbReference type="AlphaFoldDB" id="A0A410S015"/>
<evidence type="ECO:0000313" key="15">
    <source>
        <dbReference type="Proteomes" id="UP000288758"/>
    </source>
</evidence>
<dbReference type="EC" id="2.7.7.80" evidence="8"/>
<dbReference type="SUPFAM" id="SSF52821">
    <property type="entry name" value="Rhodanese/Cell cycle control phosphatase"/>
    <property type="match status" value="1"/>
</dbReference>
<evidence type="ECO:0000256" key="9">
    <source>
        <dbReference type="ARBA" id="ARBA00073635"/>
    </source>
</evidence>
<dbReference type="InterPro" id="IPR000594">
    <property type="entry name" value="ThiF_NAD_FAD-bd"/>
</dbReference>
<evidence type="ECO:0000256" key="11">
    <source>
        <dbReference type="ARBA" id="ARBA00075328"/>
    </source>
</evidence>
<dbReference type="InterPro" id="IPR035985">
    <property type="entry name" value="Ubiquitin-activating_enz"/>
</dbReference>
<sequence length="386" mass="41756">MAPTFRDLLSEVKKEIREVSHEHVHTLLGSGSKVKLVDVREADEYAGGRLPGAVHIPRGYLELRIEEKADRDEELVLYCAGGTRSALAARTLREMGYTRVSSLAGGYNRWSDAALPVERPVVLSAEQKERYRRHLILPEVGEEGQAKLLKSKVLLLGAGGLGSPAALYLAAAGVGTLGVVDADVVDLSNLQRQVLHTLERRGQPKVQSAKAAMEAINPDVKVVPFQERLTTANVERILADFDLVLDGGDNFPTRYLLNDACVLMGKPNIHGSVFRFEGQVTTFLPGQGPCYRCLYPAPPPPELAPSCAEAGVLGVLPGLIGMLQATEALKLLLGVGESLVGRLITFDALGTRFQELKLRRDPECPVCAPGAKVELIDYEQFCSTGA</sequence>
<gene>
    <name evidence="14" type="primary">moeB1_1</name>
    <name evidence="14" type="ORF">EJ065_5898</name>
</gene>
<protein>
    <recommendedName>
        <fullName evidence="9">Molybdopterin-synthase adenylyltransferase</fullName>
        <ecNumber evidence="8">2.7.7.80</ecNumber>
    </recommendedName>
    <alternativeName>
        <fullName evidence="12">MoaD protein adenylase</fullName>
    </alternativeName>
    <alternativeName>
        <fullName evidence="10">Molybdopterin-converting factor subunit 1 adenylase</fullName>
    </alternativeName>
    <alternativeName>
        <fullName evidence="11">Sulfur carrier protein MoaD adenylyltransferase</fullName>
    </alternativeName>
</protein>
<keyword evidence="3" id="KW-0547">Nucleotide-binding</keyword>
<comment type="function">
    <text evidence="6">Catalyzes the adenylation by ATP of the carboxyl group of the C-terminal glycine of sulfur carrier protein MoaD.</text>
</comment>
<dbReference type="InterPro" id="IPR045886">
    <property type="entry name" value="ThiF/MoeB/HesA"/>
</dbReference>
<accession>A0A410S015</accession>
<evidence type="ECO:0000256" key="5">
    <source>
        <dbReference type="ARBA" id="ARBA00052218"/>
    </source>
</evidence>
<evidence type="ECO:0000259" key="13">
    <source>
        <dbReference type="PROSITE" id="PS50206"/>
    </source>
</evidence>
<evidence type="ECO:0000313" key="14">
    <source>
        <dbReference type="EMBL" id="QAT87428.1"/>
    </source>
</evidence>
<dbReference type="GO" id="GO:0005829">
    <property type="term" value="C:cytosol"/>
    <property type="evidence" value="ECO:0007669"/>
    <property type="project" value="TreeGrafter"/>
</dbReference>
<dbReference type="Proteomes" id="UP000288758">
    <property type="component" value="Chromosome"/>
</dbReference>
<evidence type="ECO:0000256" key="10">
    <source>
        <dbReference type="ARBA" id="ARBA00075110"/>
    </source>
</evidence>
<dbReference type="SUPFAM" id="SSF69572">
    <property type="entry name" value="Activating enzymes of the ubiquitin-like proteins"/>
    <property type="match status" value="1"/>
</dbReference>
<keyword evidence="2" id="KW-0808">Transferase</keyword>
<evidence type="ECO:0000256" key="8">
    <source>
        <dbReference type="ARBA" id="ARBA00066884"/>
    </source>
</evidence>
<organism evidence="14 15">
    <name type="scientific">Corallococcus coralloides</name>
    <name type="common">Myxococcus coralloides</name>
    <dbReference type="NCBI Taxonomy" id="184914"/>
    <lineage>
        <taxon>Bacteria</taxon>
        <taxon>Pseudomonadati</taxon>
        <taxon>Myxococcota</taxon>
        <taxon>Myxococcia</taxon>
        <taxon>Myxococcales</taxon>
        <taxon>Cystobacterineae</taxon>
        <taxon>Myxococcaceae</taxon>
        <taxon>Corallococcus</taxon>
    </lineage>
</organism>
<proteinExistence type="inferred from homology"/>
<dbReference type="GO" id="GO:0005524">
    <property type="term" value="F:ATP binding"/>
    <property type="evidence" value="ECO:0007669"/>
    <property type="project" value="UniProtKB-KW"/>
</dbReference>
<evidence type="ECO:0000256" key="7">
    <source>
        <dbReference type="ARBA" id="ARBA00063809"/>
    </source>
</evidence>
<dbReference type="InterPro" id="IPR036873">
    <property type="entry name" value="Rhodanese-like_dom_sf"/>
</dbReference>
<comment type="similarity">
    <text evidence="1">Belongs to the HesA/MoeB/ThiF family.</text>
</comment>
<evidence type="ECO:0000256" key="2">
    <source>
        <dbReference type="ARBA" id="ARBA00022679"/>
    </source>
</evidence>
<dbReference type="NCBIfam" id="NF004281">
    <property type="entry name" value="PRK05690.1"/>
    <property type="match status" value="1"/>
</dbReference>
<dbReference type="GO" id="GO:0008641">
    <property type="term" value="F:ubiquitin-like modifier activating enzyme activity"/>
    <property type="evidence" value="ECO:0007669"/>
    <property type="project" value="InterPro"/>
</dbReference>
<keyword evidence="4" id="KW-0067">ATP-binding</keyword>
<evidence type="ECO:0000256" key="6">
    <source>
        <dbReference type="ARBA" id="ARBA00055169"/>
    </source>
</evidence>